<organism evidence="1 2">
    <name type="scientific">Streptomyces argenteolus</name>
    <dbReference type="NCBI Taxonomy" id="67274"/>
    <lineage>
        <taxon>Bacteria</taxon>
        <taxon>Bacillati</taxon>
        <taxon>Actinomycetota</taxon>
        <taxon>Actinomycetes</taxon>
        <taxon>Kitasatosporales</taxon>
        <taxon>Streptomycetaceae</taxon>
        <taxon>Streptomyces</taxon>
    </lineage>
</organism>
<evidence type="ECO:0000313" key="1">
    <source>
        <dbReference type="EMBL" id="MFF5896753.1"/>
    </source>
</evidence>
<comment type="caution">
    <text evidence="1">The sequence shown here is derived from an EMBL/GenBank/DDBJ whole genome shotgun (WGS) entry which is preliminary data.</text>
</comment>
<evidence type="ECO:0000313" key="2">
    <source>
        <dbReference type="Proteomes" id="UP001602322"/>
    </source>
</evidence>
<sequence>MSSADTSDAPIYAGLVEEQGDVPAEVRRIAEETLLEVESALDFSAVRASAGIR</sequence>
<name>A0ABW6X3U8_9ACTN</name>
<dbReference type="EMBL" id="JBIBEG010000003">
    <property type="protein sequence ID" value="MFF5896753.1"/>
    <property type="molecule type" value="Genomic_DNA"/>
</dbReference>
<accession>A0ABW6X3U8</accession>
<reference evidence="1 2" key="1">
    <citation type="submission" date="2024-10" db="EMBL/GenBank/DDBJ databases">
        <title>The Natural Products Discovery Center: Release of the First 8490 Sequenced Strains for Exploring Actinobacteria Biosynthetic Diversity.</title>
        <authorList>
            <person name="Kalkreuter E."/>
            <person name="Kautsar S.A."/>
            <person name="Yang D."/>
            <person name="Bader C.D."/>
            <person name="Teijaro C.N."/>
            <person name="Fluegel L."/>
            <person name="Davis C.M."/>
            <person name="Simpson J.R."/>
            <person name="Lauterbach L."/>
            <person name="Steele A.D."/>
            <person name="Gui C."/>
            <person name="Meng S."/>
            <person name="Li G."/>
            <person name="Viehrig K."/>
            <person name="Ye F."/>
            <person name="Su P."/>
            <person name="Kiefer A.F."/>
            <person name="Nichols A."/>
            <person name="Cepeda A.J."/>
            <person name="Yan W."/>
            <person name="Fan B."/>
            <person name="Jiang Y."/>
            <person name="Adhikari A."/>
            <person name="Zheng C.-J."/>
            <person name="Schuster L."/>
            <person name="Cowan T.M."/>
            <person name="Smanski M.J."/>
            <person name="Chevrette M.G."/>
            <person name="De Carvalho L.P.S."/>
            <person name="Shen B."/>
        </authorList>
    </citation>
    <scope>NUCLEOTIDE SEQUENCE [LARGE SCALE GENOMIC DNA]</scope>
    <source>
        <strain evidence="1 2">NPDC012540</strain>
    </source>
</reference>
<dbReference type="Proteomes" id="UP001602322">
    <property type="component" value="Unassembled WGS sequence"/>
</dbReference>
<dbReference type="RefSeq" id="WP_167526276.1">
    <property type="nucleotide sequence ID" value="NZ_JBIBEG010000003.1"/>
</dbReference>
<keyword evidence="2" id="KW-1185">Reference proteome</keyword>
<gene>
    <name evidence="1" type="ORF">ACFY8O_12595</name>
</gene>
<proteinExistence type="predicted"/>
<protein>
    <submittedName>
        <fullName evidence="1">Uncharacterized protein</fullName>
    </submittedName>
</protein>